<dbReference type="Proteomes" id="UP001062846">
    <property type="component" value="Chromosome 10"/>
</dbReference>
<keyword evidence="2" id="KW-1185">Reference proteome</keyword>
<evidence type="ECO:0000313" key="2">
    <source>
        <dbReference type="Proteomes" id="UP001062846"/>
    </source>
</evidence>
<comment type="caution">
    <text evidence="1">The sequence shown here is derived from an EMBL/GenBank/DDBJ whole genome shotgun (WGS) entry which is preliminary data.</text>
</comment>
<proteinExistence type="predicted"/>
<accession>A0ACC0M3G0</accession>
<reference evidence="1" key="1">
    <citation type="submission" date="2022-02" db="EMBL/GenBank/DDBJ databases">
        <title>Plant Genome Project.</title>
        <authorList>
            <person name="Zhang R.-G."/>
        </authorList>
    </citation>
    <scope>NUCLEOTIDE SEQUENCE</scope>
    <source>
        <strain evidence="1">AT1</strain>
    </source>
</reference>
<evidence type="ECO:0000313" key="1">
    <source>
        <dbReference type="EMBL" id="KAI8535306.1"/>
    </source>
</evidence>
<name>A0ACC0M3G0_RHOML</name>
<gene>
    <name evidence="1" type="ORF">RHMOL_Rhmol10G0163800</name>
</gene>
<protein>
    <submittedName>
        <fullName evidence="1">Uncharacterized protein</fullName>
    </submittedName>
</protein>
<sequence length="142" mass="16609">MSKRGKRKDDDDYVSDVDAPAKKTSKKDSDSDDGIVICELSRNRRVSVRIFQGKIVVDIREFYVKDGKQMPGKKGPFLSLFILRVTFFSFFFFPCNYIHYNILRHIACRYCVTLAVLWWRWFGGCTEASLTICNWDLFLVLN</sequence>
<organism evidence="1 2">
    <name type="scientific">Rhododendron molle</name>
    <name type="common">Chinese azalea</name>
    <name type="synonym">Azalea mollis</name>
    <dbReference type="NCBI Taxonomy" id="49168"/>
    <lineage>
        <taxon>Eukaryota</taxon>
        <taxon>Viridiplantae</taxon>
        <taxon>Streptophyta</taxon>
        <taxon>Embryophyta</taxon>
        <taxon>Tracheophyta</taxon>
        <taxon>Spermatophyta</taxon>
        <taxon>Magnoliopsida</taxon>
        <taxon>eudicotyledons</taxon>
        <taxon>Gunneridae</taxon>
        <taxon>Pentapetalae</taxon>
        <taxon>asterids</taxon>
        <taxon>Ericales</taxon>
        <taxon>Ericaceae</taxon>
        <taxon>Ericoideae</taxon>
        <taxon>Rhodoreae</taxon>
        <taxon>Rhododendron</taxon>
    </lineage>
</organism>
<dbReference type="EMBL" id="CM046397">
    <property type="protein sequence ID" value="KAI8535306.1"/>
    <property type="molecule type" value="Genomic_DNA"/>
</dbReference>